<name>A0A8J2ILN3_FUSEQ</name>
<sequence length="615" mass="70135">MSKNPFRNRALVGLFASDDEAWSDTDESIGSVGPTGDQAPTGNLEEARWNTEESVNSVTATGDQVPTGNSEEVWSDTDDSVNVVASISAQGPTSDRIPGPNDIFIAVMGLTGAGKSSFIKTCSGRSVTIGHGLESCTTEIQRYCYEMSPERAVWLIDTPGFDDTNILNTNGLKTVAEYLTESYKENILLHGIIYLHRITDIRMTGAAQTHEKTVKELCGEGALKRVILATTMWDEYTDPEKYQQAENSYHRYKNTRDSAQNIGNSLAKHDKPIVTALQKEIVNDYRTLIETSAGHIVHSEIIKVQEGYEKRIEKMEKDMRTADDERRNELQRERERYAQMIEDAKSSTQSLDVRMAALVVTDQLMEMKREMEMRTSDYSRALQQIRVQAEENKELERARRKEWRRRRKMRDESRDRELQKVRDELAQQTAKQSVIIHRTRIPAKGSIVLPYKIAMVKNSYFAASGLQIRKSSKVAATFEDNADTISRYYAEWGAIWHAWAPMVLIKKIEEVKKAGHQVISISFGYGNSYVLSYGRRDKLDNLNTYWNLDGHYPTLETFLKEHRPLNVVQIALDQRSATDYVIVTKRNNMYKLDLVLSRKEVKEGILAWWQDSTPS</sequence>
<evidence type="ECO:0000313" key="5">
    <source>
        <dbReference type="Proteomes" id="UP000693738"/>
    </source>
</evidence>
<comment type="caution">
    <text evidence="4">The sequence shown here is derived from an EMBL/GenBank/DDBJ whole genome shotgun (WGS) entry which is preliminary data.</text>
</comment>
<dbReference type="AlphaFoldDB" id="A0A8J2ILN3"/>
<feature type="domain" description="G" evidence="3">
    <location>
        <begin position="105"/>
        <end position="228"/>
    </location>
</feature>
<accession>A0A8J2ILN3</accession>
<feature type="coiled-coil region" evidence="1">
    <location>
        <begin position="305"/>
        <end position="347"/>
    </location>
</feature>
<proteinExistence type="predicted"/>
<dbReference type="Proteomes" id="UP000693738">
    <property type="component" value="Unassembled WGS sequence"/>
</dbReference>
<dbReference type="EMBL" id="CAJSTJ010000126">
    <property type="protein sequence ID" value="CAG7558807.1"/>
    <property type="molecule type" value="Genomic_DNA"/>
</dbReference>
<feature type="region of interest" description="Disordered" evidence="2">
    <location>
        <begin position="22"/>
        <end position="43"/>
    </location>
</feature>
<feature type="region of interest" description="Disordered" evidence="2">
    <location>
        <begin position="396"/>
        <end position="417"/>
    </location>
</feature>
<organism evidence="4 5">
    <name type="scientific">Fusarium equiseti</name>
    <name type="common">Fusarium scirpi</name>
    <dbReference type="NCBI Taxonomy" id="61235"/>
    <lineage>
        <taxon>Eukaryota</taxon>
        <taxon>Fungi</taxon>
        <taxon>Dikarya</taxon>
        <taxon>Ascomycota</taxon>
        <taxon>Pezizomycotina</taxon>
        <taxon>Sordariomycetes</taxon>
        <taxon>Hypocreomycetidae</taxon>
        <taxon>Hypocreales</taxon>
        <taxon>Nectriaceae</taxon>
        <taxon>Fusarium</taxon>
        <taxon>Fusarium incarnatum-equiseti species complex</taxon>
    </lineage>
</organism>
<reference evidence="4" key="1">
    <citation type="submission" date="2021-05" db="EMBL/GenBank/DDBJ databases">
        <authorList>
            <person name="Khan N."/>
        </authorList>
    </citation>
    <scope>NUCLEOTIDE SEQUENCE</scope>
</reference>
<dbReference type="CDD" id="cd00882">
    <property type="entry name" value="Ras_like_GTPase"/>
    <property type="match status" value="1"/>
</dbReference>
<dbReference type="InterPro" id="IPR006073">
    <property type="entry name" value="GTP-bd"/>
</dbReference>
<keyword evidence="1" id="KW-0175">Coiled coil</keyword>
<evidence type="ECO:0000256" key="1">
    <source>
        <dbReference type="SAM" id="Coils"/>
    </source>
</evidence>
<evidence type="ECO:0000259" key="3">
    <source>
        <dbReference type="Pfam" id="PF01926"/>
    </source>
</evidence>
<dbReference type="GO" id="GO:0005525">
    <property type="term" value="F:GTP binding"/>
    <property type="evidence" value="ECO:0007669"/>
    <property type="project" value="InterPro"/>
</dbReference>
<dbReference type="Pfam" id="PF01926">
    <property type="entry name" value="MMR_HSR1"/>
    <property type="match status" value="1"/>
</dbReference>
<protein>
    <recommendedName>
        <fullName evidence="3">G domain-containing protein</fullName>
    </recommendedName>
</protein>
<evidence type="ECO:0000313" key="4">
    <source>
        <dbReference type="EMBL" id="CAG7558807.1"/>
    </source>
</evidence>
<gene>
    <name evidence="4" type="ORF">FEQUK3_LOCUS4506</name>
</gene>
<evidence type="ECO:0000256" key="2">
    <source>
        <dbReference type="SAM" id="MobiDB-lite"/>
    </source>
</evidence>